<dbReference type="PANTHER" id="PTHR43806">
    <property type="entry name" value="PEPTIDASE S8"/>
    <property type="match status" value="1"/>
</dbReference>
<feature type="domain" description="Secretion system C-terminal sorting" evidence="9">
    <location>
        <begin position="880"/>
        <end position="951"/>
    </location>
</feature>
<reference evidence="11" key="1">
    <citation type="submission" date="2016-11" db="EMBL/GenBank/DDBJ databases">
        <authorList>
            <person name="Varghese N."/>
            <person name="Submissions S."/>
        </authorList>
    </citation>
    <scope>NUCLEOTIDE SEQUENCE [LARGE SCALE GENOMIC DNA]</scope>
    <source>
        <strain evidence="11">DSM 18569</strain>
    </source>
</reference>
<feature type="active site" description="Charge relay system" evidence="5">
    <location>
        <position position="400"/>
    </location>
</feature>
<feature type="active site" description="Charge relay system" evidence="5">
    <location>
        <position position="185"/>
    </location>
</feature>
<feature type="domain" description="Peptidase S8/S53" evidence="8">
    <location>
        <begin position="178"/>
        <end position="435"/>
    </location>
</feature>
<dbReference type="PRINTS" id="PR00723">
    <property type="entry name" value="SUBTILISIN"/>
</dbReference>
<evidence type="ECO:0000256" key="5">
    <source>
        <dbReference type="PROSITE-ProRule" id="PRU01240"/>
    </source>
</evidence>
<accession>A0A1M6VXX5</accession>
<dbReference type="PANTHER" id="PTHR43806:SF11">
    <property type="entry name" value="CEREVISIN-RELATED"/>
    <property type="match status" value="1"/>
</dbReference>
<name>A0A1M6VXX5_9BACT</name>
<dbReference type="SUPFAM" id="SSF52743">
    <property type="entry name" value="Subtilisin-like"/>
    <property type="match status" value="1"/>
</dbReference>
<gene>
    <name evidence="10" type="ORF">SAMN02746009_01685</name>
</gene>
<dbReference type="Pfam" id="PF18962">
    <property type="entry name" value="Por_Secre_tail"/>
    <property type="match status" value="1"/>
</dbReference>
<evidence type="ECO:0000256" key="6">
    <source>
        <dbReference type="SAM" id="MobiDB-lite"/>
    </source>
</evidence>
<dbReference type="AlphaFoldDB" id="A0A1M6VXX5"/>
<evidence type="ECO:0000256" key="3">
    <source>
        <dbReference type="ARBA" id="ARBA00022801"/>
    </source>
</evidence>
<dbReference type="InterPro" id="IPR000209">
    <property type="entry name" value="Peptidase_S8/S53_dom"/>
</dbReference>
<dbReference type="STRING" id="1121959.SAMN02746009_01685"/>
<evidence type="ECO:0000256" key="7">
    <source>
        <dbReference type="SAM" id="SignalP"/>
    </source>
</evidence>
<organism evidence="10 11">
    <name type="scientific">Hymenobacter psychrotolerans DSM 18569</name>
    <dbReference type="NCBI Taxonomy" id="1121959"/>
    <lineage>
        <taxon>Bacteria</taxon>
        <taxon>Pseudomonadati</taxon>
        <taxon>Bacteroidota</taxon>
        <taxon>Cytophagia</taxon>
        <taxon>Cytophagales</taxon>
        <taxon>Hymenobacteraceae</taxon>
        <taxon>Hymenobacter</taxon>
    </lineage>
</organism>
<evidence type="ECO:0000313" key="10">
    <source>
        <dbReference type="EMBL" id="SHK86228.1"/>
    </source>
</evidence>
<keyword evidence="7" id="KW-0732">Signal</keyword>
<dbReference type="PROSITE" id="PS51892">
    <property type="entry name" value="SUBTILASE"/>
    <property type="match status" value="1"/>
</dbReference>
<keyword evidence="3 5" id="KW-0378">Hydrolase</keyword>
<dbReference type="InterPro" id="IPR015500">
    <property type="entry name" value="Peptidase_S8_subtilisin-rel"/>
</dbReference>
<dbReference type="EMBL" id="FRAS01000007">
    <property type="protein sequence ID" value="SHK86228.1"/>
    <property type="molecule type" value="Genomic_DNA"/>
</dbReference>
<dbReference type="NCBIfam" id="TIGR04183">
    <property type="entry name" value="Por_Secre_tail"/>
    <property type="match status" value="1"/>
</dbReference>
<dbReference type="Pfam" id="PF00082">
    <property type="entry name" value="Peptidase_S8"/>
    <property type="match status" value="1"/>
</dbReference>
<evidence type="ECO:0000259" key="9">
    <source>
        <dbReference type="Pfam" id="PF18962"/>
    </source>
</evidence>
<sequence>MLLRLRALSLTALLGSLMALGTTSPGYAQATYGPLLSETAEATTQPGTLVFKLRPEYLAQASLTKVAVPRLEATLRRLGATRLRQKFPRALPPDPKKPEAVDLRLVYQVWFDNSAVLPKARLALQQTGLLAYVEPLYNRAPLYLPNDPLADSTNANGQLHLKNIRAYQAWDLAKGDTTIVIGITDTGFRLSHEDIEGQWQRNRQDPPDGIDNDNDGFVDNFRGWDFADDDNNPSSDSYQQPRHGVHTSGCSSARPDNARGLAGVGFNCRFLPLKIYPSTPSGSFAGFEAVVYAADHGCQVINLSWGAAGGRSQFEQDAITYAAVNRDAVVVASAGNTNAELDFYPASYDHVLSVGSSSATDVKSGFATFSSRLDLVAPGDGVLTIWGDNDSDYIRATGSSFSAPLVAGAAGLIRARFPQLNAAQVRAQLRRTTDNIDQLPGNAVYQGKLGTGRLNVYRAVLANNQRAARITQRTFAPAKGAYQPADTIRLAVEVENLLLPVQNLTLTVTSLSPYLTVRQGSFAAGALATLARTSNSAAPFRMAVAGSVPLNTRAVLRYHFSDAATGYEEDQYATVLLNPDYVVLNAGDLALTLTSRGSIGYDRLGSDLGESVSYRGGAPLLYEGGLLLATGATRVSSRLRNDRNAADADFLSLSQTAMRRQPLRADQEASGLLQDSLPSATRGRTVGVQVRQRGFAWAQAPHRDYVILEYQLKNATPDTLKPLYAGLFMDWDVVPEYSRNVVDWDSVRRLSYAYDAGSPTTYVGLKWLAGGTATSYAINVNAPAGSPVQLSNGFSRSEKYLTLSSGTRQSTTGLPNGTDIAHVLGAALPHLAPTDSAVVAFAVLAAPTLAQLQAAADAAQTHYNQVLPTRSPLAAGDWHLYPNPASGQVRVEVPARLGAQRLQLLNSLGQVVQQIVVTGPGTSLDVSGLAAGLYLVRVQGAAGTVVRRLLVQPQ</sequence>
<dbReference type="OrthoDB" id="9813435at2"/>
<feature type="chain" id="PRO_5012252112" evidence="7">
    <location>
        <begin position="29"/>
        <end position="954"/>
    </location>
</feature>
<keyword evidence="11" id="KW-1185">Reference proteome</keyword>
<dbReference type="InterPro" id="IPR036852">
    <property type="entry name" value="Peptidase_S8/S53_dom_sf"/>
</dbReference>
<protein>
    <submittedName>
        <fullName evidence="10">Por secretion system C-terminal sorting domain-containing protein</fullName>
    </submittedName>
</protein>
<dbReference type="GO" id="GO:0006508">
    <property type="term" value="P:proteolysis"/>
    <property type="evidence" value="ECO:0007669"/>
    <property type="project" value="UniProtKB-KW"/>
</dbReference>
<evidence type="ECO:0000259" key="8">
    <source>
        <dbReference type="Pfam" id="PF00082"/>
    </source>
</evidence>
<dbReference type="GO" id="GO:0004252">
    <property type="term" value="F:serine-type endopeptidase activity"/>
    <property type="evidence" value="ECO:0007669"/>
    <property type="project" value="UniProtKB-UniRule"/>
</dbReference>
<keyword evidence="2 5" id="KW-0645">Protease</keyword>
<keyword evidence="4 5" id="KW-0720">Serine protease</keyword>
<feature type="region of interest" description="Disordered" evidence="6">
    <location>
        <begin position="229"/>
        <end position="252"/>
    </location>
</feature>
<dbReference type="Proteomes" id="UP000183947">
    <property type="component" value="Unassembled WGS sequence"/>
</dbReference>
<dbReference type="InterPro" id="IPR026444">
    <property type="entry name" value="Secre_tail"/>
</dbReference>
<feature type="signal peptide" evidence="7">
    <location>
        <begin position="1"/>
        <end position="28"/>
    </location>
</feature>
<evidence type="ECO:0000313" key="11">
    <source>
        <dbReference type="Proteomes" id="UP000183947"/>
    </source>
</evidence>
<dbReference type="InterPro" id="IPR050131">
    <property type="entry name" value="Peptidase_S8_subtilisin-like"/>
</dbReference>
<feature type="active site" description="Charge relay system" evidence="5">
    <location>
        <position position="243"/>
    </location>
</feature>
<comment type="similarity">
    <text evidence="1 5">Belongs to the peptidase S8 family.</text>
</comment>
<dbReference type="Gene3D" id="3.40.50.200">
    <property type="entry name" value="Peptidase S8/S53 domain"/>
    <property type="match status" value="1"/>
</dbReference>
<evidence type="ECO:0000256" key="1">
    <source>
        <dbReference type="ARBA" id="ARBA00011073"/>
    </source>
</evidence>
<evidence type="ECO:0000256" key="4">
    <source>
        <dbReference type="ARBA" id="ARBA00022825"/>
    </source>
</evidence>
<proteinExistence type="inferred from homology"/>
<evidence type="ECO:0000256" key="2">
    <source>
        <dbReference type="ARBA" id="ARBA00022670"/>
    </source>
</evidence>